<dbReference type="PROSITE" id="PS50011">
    <property type="entry name" value="PROTEIN_KINASE_DOM"/>
    <property type="match status" value="1"/>
</dbReference>
<keyword evidence="1" id="KW-0547">Nucleotide-binding</keyword>
<organism evidence="4 5">
    <name type="scientific">Tritrichomonas musculus</name>
    <dbReference type="NCBI Taxonomy" id="1915356"/>
    <lineage>
        <taxon>Eukaryota</taxon>
        <taxon>Metamonada</taxon>
        <taxon>Parabasalia</taxon>
        <taxon>Tritrichomonadida</taxon>
        <taxon>Tritrichomonadidae</taxon>
        <taxon>Tritrichomonas</taxon>
    </lineage>
</organism>
<keyword evidence="5" id="KW-1185">Reference proteome</keyword>
<feature type="domain" description="Protein kinase" evidence="3">
    <location>
        <begin position="9"/>
        <end position="281"/>
    </location>
</feature>
<name>A0ABR2HXS1_9EUKA</name>
<dbReference type="Pfam" id="PF00069">
    <property type="entry name" value="Pkinase"/>
    <property type="match status" value="1"/>
</dbReference>
<evidence type="ECO:0000259" key="3">
    <source>
        <dbReference type="PROSITE" id="PS50011"/>
    </source>
</evidence>
<evidence type="ECO:0000256" key="1">
    <source>
        <dbReference type="PROSITE-ProRule" id="PRU10141"/>
    </source>
</evidence>
<feature type="region of interest" description="Disordered" evidence="2">
    <location>
        <begin position="449"/>
        <end position="483"/>
    </location>
</feature>
<reference evidence="4 5" key="1">
    <citation type="submission" date="2024-04" db="EMBL/GenBank/DDBJ databases">
        <title>Tritrichomonas musculus Genome.</title>
        <authorList>
            <person name="Alves-Ferreira E."/>
            <person name="Grigg M."/>
            <person name="Lorenzi H."/>
            <person name="Galac M."/>
        </authorList>
    </citation>
    <scope>NUCLEOTIDE SEQUENCE [LARGE SCALE GENOMIC DNA]</scope>
    <source>
        <strain evidence="4 5">EAF2021</strain>
    </source>
</reference>
<comment type="caution">
    <text evidence="4">The sequence shown here is derived from an EMBL/GenBank/DDBJ whole genome shotgun (WGS) entry which is preliminary data.</text>
</comment>
<evidence type="ECO:0000313" key="4">
    <source>
        <dbReference type="EMBL" id="KAK8854069.1"/>
    </source>
</evidence>
<dbReference type="EMBL" id="JAPFFF010000021">
    <property type="protein sequence ID" value="KAK8854069.1"/>
    <property type="molecule type" value="Genomic_DNA"/>
</dbReference>
<keyword evidence="1" id="KW-0067">ATP-binding</keyword>
<dbReference type="SUPFAM" id="SSF56112">
    <property type="entry name" value="Protein kinase-like (PK-like)"/>
    <property type="match status" value="1"/>
</dbReference>
<proteinExistence type="predicted"/>
<dbReference type="SMART" id="SM00220">
    <property type="entry name" value="S_TKc"/>
    <property type="match status" value="1"/>
</dbReference>
<dbReference type="CDD" id="cd14016">
    <property type="entry name" value="STKc_CK1"/>
    <property type="match status" value="1"/>
</dbReference>
<keyword evidence="4" id="KW-0808">Transferase</keyword>
<evidence type="ECO:0000313" key="5">
    <source>
        <dbReference type="Proteomes" id="UP001470230"/>
    </source>
</evidence>
<evidence type="ECO:0000256" key="2">
    <source>
        <dbReference type="SAM" id="MobiDB-lite"/>
    </source>
</evidence>
<feature type="compositionally biased region" description="Low complexity" evidence="2">
    <location>
        <begin position="449"/>
        <end position="465"/>
    </location>
</feature>
<dbReference type="PROSITE" id="PS00107">
    <property type="entry name" value="PROTEIN_KINASE_ATP"/>
    <property type="match status" value="1"/>
</dbReference>
<gene>
    <name evidence="4" type="ORF">M9Y10_016620</name>
</gene>
<dbReference type="InterPro" id="IPR011009">
    <property type="entry name" value="Kinase-like_dom_sf"/>
</dbReference>
<accession>A0ABR2HXS1</accession>
<dbReference type="InterPro" id="IPR017441">
    <property type="entry name" value="Protein_kinase_ATP_BS"/>
</dbReference>
<dbReference type="InterPro" id="IPR000719">
    <property type="entry name" value="Prot_kinase_dom"/>
</dbReference>
<dbReference type="Proteomes" id="UP001470230">
    <property type="component" value="Unassembled WGS sequence"/>
</dbReference>
<feature type="compositionally biased region" description="Low complexity" evidence="2">
    <location>
        <begin position="327"/>
        <end position="345"/>
    </location>
</feature>
<dbReference type="GO" id="GO:0016301">
    <property type="term" value="F:kinase activity"/>
    <property type="evidence" value="ECO:0007669"/>
    <property type="project" value="UniProtKB-KW"/>
</dbReference>
<sequence>MDIVLHSRYKFIRKIGKGSYGEVWEGYDSINNITVAIKIENTTKNPNDLQLRHEYNVYSSIGAIEGFPTIYDFMASGNNNFMIMQPVGHSLEQLYNICSKQFTLQTVLHIADQLIERLQQLHSHFYIHRDIKPDNFAIGLEKENRNKLYIIDFGLAQRFVDQNNRILPLRDKCQPTGNARYASLNNHLGCQQSRRDDLEGVAYMLIFFLTGSLPWINAGSASKDPIQRMKIVGQVKLMTSITTICQGTPPEFETFLRNVRRLKYEEEPNYDEYRRLFRDLYRKECIKSTSSLHASKSNFPNIIKNDNHSIINQINNNADESSRLLKDNISNNDHNNNDNDNSTIDNETRDENLNNKSQKPNRNEVSDLNLKLYLRNESNLLLDQANMKKGLSSRSGQFSIKNQYNVQSLPQFDDDDSQLYSNLKWDWDLIENYKPLITLEKVELSQLPLSKKSQSQKSKVNSSPPILQPRLKNNPLMARKNTKFRSNYSKVPKRITQYD</sequence>
<dbReference type="PANTHER" id="PTHR11909">
    <property type="entry name" value="CASEIN KINASE-RELATED"/>
    <property type="match status" value="1"/>
</dbReference>
<feature type="binding site" evidence="1">
    <location>
        <position position="38"/>
    </location>
    <ligand>
        <name>ATP</name>
        <dbReference type="ChEBI" id="CHEBI:30616"/>
    </ligand>
</feature>
<protein>
    <submittedName>
        <fullName evidence="4">Casein kinase I isoform epsilon</fullName>
    </submittedName>
</protein>
<dbReference type="Gene3D" id="1.10.510.10">
    <property type="entry name" value="Transferase(Phosphotransferase) domain 1"/>
    <property type="match status" value="1"/>
</dbReference>
<keyword evidence="4" id="KW-0418">Kinase</keyword>
<feature type="region of interest" description="Disordered" evidence="2">
    <location>
        <begin position="326"/>
        <end position="364"/>
    </location>
</feature>
<dbReference type="InterPro" id="IPR050235">
    <property type="entry name" value="CK1_Ser-Thr_kinase"/>
</dbReference>